<dbReference type="EC" id="2.3.2.27" evidence="3"/>
<proteinExistence type="predicted"/>
<dbReference type="InterPro" id="IPR022170">
    <property type="entry name" value="MUL1-like"/>
</dbReference>
<dbReference type="InterPro" id="IPR001841">
    <property type="entry name" value="Znf_RING"/>
</dbReference>
<evidence type="ECO:0000313" key="18">
    <source>
        <dbReference type="EMBL" id="CAF3754083.1"/>
    </source>
</evidence>
<keyword evidence="10" id="KW-0862">Zinc</keyword>
<sequence>MFDWNWLWVVGELGVSYGFYRWWKSNDTFVAVLEVAPDIDIDTLKKFSSSTSTIDLASVHGLVQVNDSKPNSILKSQFISDSTGVIHRLTIREQRFEKARNVWVETKNLISDKTRYVPFRLVSPKGNFIRIDKPLEFNSVQDQLELIHVKFDPNVSSSVEKLINTAIGNVSKGIETQEHMLLIDIPLTGIGRLERRSGNWYLIPHEQWGGILSRSTRNEILSRYRKHSNIIRVVSILFGIAASCTAAYLIYRYYLKRQRQTNTLPRTAPVIHRNEDTNENTRLQCVICLDNETTYSLQPCSHLGLCHTCVEQLKNQTQQLCPICRTPIQSYQRIFLP</sequence>
<name>A0A813PEQ4_9BILA</name>
<evidence type="ECO:0000256" key="14">
    <source>
        <dbReference type="PROSITE-ProRule" id="PRU00175"/>
    </source>
</evidence>
<evidence type="ECO:0000256" key="7">
    <source>
        <dbReference type="ARBA" id="ARBA00022771"/>
    </source>
</evidence>
<evidence type="ECO:0000256" key="1">
    <source>
        <dbReference type="ARBA" id="ARBA00000900"/>
    </source>
</evidence>
<evidence type="ECO:0000256" key="12">
    <source>
        <dbReference type="ARBA" id="ARBA00023128"/>
    </source>
</evidence>
<evidence type="ECO:0000256" key="2">
    <source>
        <dbReference type="ARBA" id="ARBA00004374"/>
    </source>
</evidence>
<comment type="caution">
    <text evidence="17">The sequence shown here is derived from an EMBL/GenBank/DDBJ whole genome shotgun (WGS) entry which is preliminary data.</text>
</comment>
<evidence type="ECO:0000256" key="5">
    <source>
        <dbReference type="ARBA" id="ARBA00022692"/>
    </source>
</evidence>
<keyword evidence="5 15" id="KW-0812">Transmembrane</keyword>
<dbReference type="PANTHER" id="PTHR12183:SF32">
    <property type="entry name" value="MITOCHONDRIAL E3 UBIQUITIN PROTEIN LIGASE 1"/>
    <property type="match status" value="1"/>
</dbReference>
<dbReference type="PANTHER" id="PTHR12183">
    <property type="entry name" value="MITOCHONDRIAL UBIQUITIN LIGASE ACTIVATOR OF NFKB 1"/>
    <property type="match status" value="1"/>
</dbReference>
<keyword evidence="4" id="KW-0808">Transferase</keyword>
<organism evidence="17 19">
    <name type="scientific">Adineta steineri</name>
    <dbReference type="NCBI Taxonomy" id="433720"/>
    <lineage>
        <taxon>Eukaryota</taxon>
        <taxon>Metazoa</taxon>
        <taxon>Spiralia</taxon>
        <taxon>Gnathifera</taxon>
        <taxon>Rotifera</taxon>
        <taxon>Eurotatoria</taxon>
        <taxon>Bdelloidea</taxon>
        <taxon>Adinetida</taxon>
        <taxon>Adinetidae</taxon>
        <taxon>Adineta</taxon>
    </lineage>
</organism>
<evidence type="ECO:0000256" key="3">
    <source>
        <dbReference type="ARBA" id="ARBA00012483"/>
    </source>
</evidence>
<keyword evidence="9" id="KW-1000">Mitochondrion outer membrane</keyword>
<dbReference type="Pfam" id="PF13920">
    <property type="entry name" value="zf-C3HC4_3"/>
    <property type="match status" value="1"/>
</dbReference>
<dbReference type="AlphaFoldDB" id="A0A813PEQ4"/>
<evidence type="ECO:0000256" key="4">
    <source>
        <dbReference type="ARBA" id="ARBA00022679"/>
    </source>
</evidence>
<dbReference type="EMBL" id="CAJOBB010000799">
    <property type="protein sequence ID" value="CAF3754083.1"/>
    <property type="molecule type" value="Genomic_DNA"/>
</dbReference>
<dbReference type="InterPro" id="IPR051652">
    <property type="entry name" value="MDM2_MDM4_MUL1"/>
</dbReference>
<dbReference type="EMBL" id="CAJNOE010000024">
    <property type="protein sequence ID" value="CAF0753963.1"/>
    <property type="molecule type" value="Genomic_DNA"/>
</dbReference>
<feature type="transmembrane region" description="Helical" evidence="15">
    <location>
        <begin position="230"/>
        <end position="251"/>
    </location>
</feature>
<evidence type="ECO:0000256" key="11">
    <source>
        <dbReference type="ARBA" id="ARBA00022989"/>
    </source>
</evidence>
<evidence type="ECO:0000256" key="9">
    <source>
        <dbReference type="ARBA" id="ARBA00022787"/>
    </source>
</evidence>
<keyword evidence="6" id="KW-0479">Metal-binding</keyword>
<dbReference type="GO" id="GO:0005741">
    <property type="term" value="C:mitochondrial outer membrane"/>
    <property type="evidence" value="ECO:0007669"/>
    <property type="project" value="UniProtKB-SubCell"/>
</dbReference>
<dbReference type="Proteomes" id="UP000663860">
    <property type="component" value="Unassembled WGS sequence"/>
</dbReference>
<evidence type="ECO:0000259" key="16">
    <source>
        <dbReference type="PROSITE" id="PS50089"/>
    </source>
</evidence>
<dbReference type="GO" id="GO:0061630">
    <property type="term" value="F:ubiquitin protein ligase activity"/>
    <property type="evidence" value="ECO:0007669"/>
    <property type="project" value="UniProtKB-EC"/>
</dbReference>
<evidence type="ECO:0000313" key="17">
    <source>
        <dbReference type="EMBL" id="CAF0753963.1"/>
    </source>
</evidence>
<keyword evidence="13 15" id="KW-0472">Membrane</keyword>
<keyword evidence="11 15" id="KW-1133">Transmembrane helix</keyword>
<keyword evidence="7 14" id="KW-0863">Zinc-finger</keyword>
<evidence type="ECO:0000256" key="10">
    <source>
        <dbReference type="ARBA" id="ARBA00022833"/>
    </source>
</evidence>
<dbReference type="GO" id="GO:0008270">
    <property type="term" value="F:zinc ion binding"/>
    <property type="evidence" value="ECO:0007669"/>
    <property type="project" value="UniProtKB-KW"/>
</dbReference>
<keyword evidence="12" id="KW-0496">Mitochondrion</keyword>
<dbReference type="InterPro" id="IPR013083">
    <property type="entry name" value="Znf_RING/FYVE/PHD"/>
</dbReference>
<protein>
    <recommendedName>
        <fullName evidence="3">RING-type E3 ubiquitin transferase</fullName>
        <ecNumber evidence="3">2.3.2.27</ecNumber>
    </recommendedName>
</protein>
<dbReference type="Pfam" id="PF12483">
    <property type="entry name" value="GIDE"/>
    <property type="match status" value="1"/>
</dbReference>
<comment type="subcellular location">
    <subcellularLocation>
        <location evidence="2">Mitochondrion outer membrane</location>
        <topology evidence="2">Multi-pass membrane protein</topology>
    </subcellularLocation>
</comment>
<evidence type="ECO:0000256" key="13">
    <source>
        <dbReference type="ARBA" id="ARBA00023136"/>
    </source>
</evidence>
<evidence type="ECO:0000313" key="19">
    <source>
        <dbReference type="Proteomes" id="UP000663860"/>
    </source>
</evidence>
<dbReference type="SUPFAM" id="SSF57850">
    <property type="entry name" value="RING/U-box"/>
    <property type="match status" value="1"/>
</dbReference>
<evidence type="ECO:0000256" key="15">
    <source>
        <dbReference type="SAM" id="Phobius"/>
    </source>
</evidence>
<dbReference type="PROSITE" id="PS50089">
    <property type="entry name" value="ZF_RING_2"/>
    <property type="match status" value="1"/>
</dbReference>
<reference evidence="17" key="1">
    <citation type="submission" date="2021-02" db="EMBL/GenBank/DDBJ databases">
        <authorList>
            <person name="Nowell W R."/>
        </authorList>
    </citation>
    <scope>NUCLEOTIDE SEQUENCE</scope>
</reference>
<evidence type="ECO:0000256" key="6">
    <source>
        <dbReference type="ARBA" id="ARBA00022723"/>
    </source>
</evidence>
<accession>A0A813PEQ4</accession>
<dbReference type="Proteomes" id="UP000663868">
    <property type="component" value="Unassembled WGS sequence"/>
</dbReference>
<dbReference type="Gene3D" id="3.30.40.10">
    <property type="entry name" value="Zinc/RING finger domain, C3HC4 (zinc finger)"/>
    <property type="match status" value="1"/>
</dbReference>
<evidence type="ECO:0000256" key="8">
    <source>
        <dbReference type="ARBA" id="ARBA00022786"/>
    </source>
</evidence>
<gene>
    <name evidence="17" type="ORF">IZO911_LOCUS4318</name>
    <name evidence="18" type="ORF">KXQ929_LOCUS14412</name>
</gene>
<feature type="domain" description="RING-type" evidence="16">
    <location>
        <begin position="285"/>
        <end position="325"/>
    </location>
</feature>
<dbReference type="SMART" id="SM00184">
    <property type="entry name" value="RING"/>
    <property type="match status" value="1"/>
</dbReference>
<dbReference type="GO" id="GO:0016567">
    <property type="term" value="P:protein ubiquitination"/>
    <property type="evidence" value="ECO:0007669"/>
    <property type="project" value="InterPro"/>
</dbReference>
<comment type="catalytic activity">
    <reaction evidence="1">
        <text>S-ubiquitinyl-[E2 ubiquitin-conjugating enzyme]-L-cysteine + [acceptor protein]-L-lysine = [E2 ubiquitin-conjugating enzyme]-L-cysteine + N(6)-ubiquitinyl-[acceptor protein]-L-lysine.</text>
        <dbReference type="EC" id="2.3.2.27"/>
    </reaction>
</comment>
<keyword evidence="8" id="KW-0833">Ubl conjugation pathway</keyword>